<dbReference type="Proteomes" id="UP000823631">
    <property type="component" value="Unassembled WGS sequence"/>
</dbReference>
<protein>
    <submittedName>
        <fullName evidence="1">Uncharacterized protein</fullName>
    </submittedName>
</protein>
<name>A0A9D9DB04_9GAMM</name>
<sequence>MTVSFFKTALAAAQTAGVYAACSADAKYAYFAALNIVFTEAKEIDLNHKKLISSKIVAKFKYPLFRRPNSENIGFASALSGFMPGRHCRILPR</sequence>
<comment type="caution">
    <text evidence="1">The sequence shown here is derived from an EMBL/GenBank/DDBJ whole genome shotgun (WGS) entry which is preliminary data.</text>
</comment>
<reference evidence="1" key="2">
    <citation type="journal article" date="2021" name="PeerJ">
        <title>Extensive microbial diversity within the chicken gut microbiome revealed by metagenomics and culture.</title>
        <authorList>
            <person name="Gilroy R."/>
            <person name="Ravi A."/>
            <person name="Getino M."/>
            <person name="Pursley I."/>
            <person name="Horton D.L."/>
            <person name="Alikhan N.F."/>
            <person name="Baker D."/>
            <person name="Gharbi K."/>
            <person name="Hall N."/>
            <person name="Watson M."/>
            <person name="Adriaenssens E.M."/>
            <person name="Foster-Nyarko E."/>
            <person name="Jarju S."/>
            <person name="Secka A."/>
            <person name="Antonio M."/>
            <person name="Oren A."/>
            <person name="Chaudhuri R.R."/>
            <person name="La Ragione R."/>
            <person name="Hildebrand F."/>
            <person name="Pallen M.J."/>
        </authorList>
    </citation>
    <scope>NUCLEOTIDE SEQUENCE</scope>
    <source>
        <strain evidence="1">17213</strain>
    </source>
</reference>
<proteinExistence type="predicted"/>
<dbReference type="EMBL" id="JADINH010000030">
    <property type="protein sequence ID" value="MBO8415137.1"/>
    <property type="molecule type" value="Genomic_DNA"/>
</dbReference>
<evidence type="ECO:0000313" key="2">
    <source>
        <dbReference type="Proteomes" id="UP000823631"/>
    </source>
</evidence>
<dbReference type="AlphaFoldDB" id="A0A9D9DB04"/>
<reference evidence="1" key="1">
    <citation type="submission" date="2020-10" db="EMBL/GenBank/DDBJ databases">
        <authorList>
            <person name="Gilroy R."/>
        </authorList>
    </citation>
    <scope>NUCLEOTIDE SEQUENCE</scope>
    <source>
        <strain evidence="1">17213</strain>
    </source>
</reference>
<evidence type="ECO:0000313" key="1">
    <source>
        <dbReference type="EMBL" id="MBO8415137.1"/>
    </source>
</evidence>
<gene>
    <name evidence="1" type="ORF">IAB19_01995</name>
</gene>
<accession>A0A9D9DB04</accession>
<organism evidence="1 2">
    <name type="scientific">Candidatus Avisuccinivibrio stercorigallinarum</name>
    <dbReference type="NCBI Taxonomy" id="2840704"/>
    <lineage>
        <taxon>Bacteria</taxon>
        <taxon>Pseudomonadati</taxon>
        <taxon>Pseudomonadota</taxon>
        <taxon>Gammaproteobacteria</taxon>
        <taxon>Aeromonadales</taxon>
        <taxon>Succinivibrionaceae</taxon>
        <taxon>Succinivibrionaceae incertae sedis</taxon>
        <taxon>Candidatus Avisuccinivibrio</taxon>
    </lineage>
</organism>